<dbReference type="Proteomes" id="UP000606044">
    <property type="component" value="Unassembled WGS sequence"/>
</dbReference>
<dbReference type="SUPFAM" id="SSF53901">
    <property type="entry name" value="Thiolase-like"/>
    <property type="match status" value="2"/>
</dbReference>
<gene>
    <name evidence="3" type="primary">fabF</name>
    <name evidence="3" type="ORF">GCM10007301_20860</name>
</gene>
<dbReference type="NCBIfam" id="NF005084">
    <property type="entry name" value="PRK06519.1"/>
    <property type="match status" value="1"/>
</dbReference>
<dbReference type="Gene3D" id="3.40.47.10">
    <property type="match status" value="1"/>
</dbReference>
<dbReference type="GO" id="GO:0004315">
    <property type="term" value="F:3-oxoacyl-[acyl-carrier-protein] synthase activity"/>
    <property type="evidence" value="ECO:0007669"/>
    <property type="project" value="TreeGrafter"/>
</dbReference>
<evidence type="ECO:0000259" key="2">
    <source>
        <dbReference type="Pfam" id="PF00109"/>
    </source>
</evidence>
<feature type="domain" description="Beta-ketoacyl synthase-like N-terminal" evidence="2">
    <location>
        <begin position="10"/>
        <end position="220"/>
    </location>
</feature>
<dbReference type="InterPro" id="IPR000794">
    <property type="entry name" value="Beta-ketoacyl_synthase"/>
</dbReference>
<reference evidence="3" key="1">
    <citation type="journal article" date="2014" name="Int. J. Syst. Evol. Microbiol.">
        <title>Complete genome sequence of Corynebacterium casei LMG S-19264T (=DSM 44701T), isolated from a smear-ripened cheese.</title>
        <authorList>
            <consortium name="US DOE Joint Genome Institute (JGI-PGF)"/>
            <person name="Walter F."/>
            <person name="Albersmeier A."/>
            <person name="Kalinowski J."/>
            <person name="Ruckert C."/>
        </authorList>
    </citation>
    <scope>NUCLEOTIDE SEQUENCE</scope>
    <source>
        <strain evidence="3">CCM 7897</strain>
    </source>
</reference>
<comment type="caution">
    <text evidence="3">The sequence shown here is derived from an EMBL/GenBank/DDBJ whole genome shotgun (WGS) entry which is preliminary data.</text>
</comment>
<dbReference type="PANTHER" id="PTHR11712">
    <property type="entry name" value="POLYKETIDE SYNTHASE-RELATED"/>
    <property type="match status" value="1"/>
</dbReference>
<reference evidence="3" key="2">
    <citation type="submission" date="2020-09" db="EMBL/GenBank/DDBJ databases">
        <authorList>
            <person name="Sun Q."/>
            <person name="Sedlacek I."/>
        </authorList>
    </citation>
    <scope>NUCLEOTIDE SEQUENCE</scope>
    <source>
        <strain evidence="3">CCM 7897</strain>
    </source>
</reference>
<dbReference type="InterPro" id="IPR014030">
    <property type="entry name" value="Ketoacyl_synth_N"/>
</dbReference>
<dbReference type="EMBL" id="BMCT01000002">
    <property type="protein sequence ID" value="GGF60911.1"/>
    <property type="molecule type" value="Genomic_DNA"/>
</dbReference>
<dbReference type="AlphaFoldDB" id="A0A917BY86"/>
<dbReference type="InterPro" id="IPR016039">
    <property type="entry name" value="Thiolase-like"/>
</dbReference>
<proteinExistence type="predicted"/>
<name>A0A917BY86_9HYPH</name>
<dbReference type="GO" id="GO:0006633">
    <property type="term" value="P:fatty acid biosynthetic process"/>
    <property type="evidence" value="ECO:0007669"/>
    <property type="project" value="TreeGrafter"/>
</dbReference>
<evidence type="ECO:0000313" key="4">
    <source>
        <dbReference type="Proteomes" id="UP000606044"/>
    </source>
</evidence>
<evidence type="ECO:0000256" key="1">
    <source>
        <dbReference type="ARBA" id="ARBA00022679"/>
    </source>
</evidence>
<organism evidence="3 4">
    <name type="scientific">Azorhizobium oxalatiphilum</name>
    <dbReference type="NCBI Taxonomy" id="980631"/>
    <lineage>
        <taxon>Bacteria</taxon>
        <taxon>Pseudomonadati</taxon>
        <taxon>Pseudomonadota</taxon>
        <taxon>Alphaproteobacteria</taxon>
        <taxon>Hyphomicrobiales</taxon>
        <taxon>Xanthobacteraceae</taxon>
        <taxon>Azorhizobium</taxon>
    </lineage>
</organism>
<dbReference type="RefSeq" id="WP_188578154.1">
    <property type="nucleotide sequence ID" value="NZ_BMCT01000002.1"/>
</dbReference>
<keyword evidence="1" id="KW-0808">Transferase</keyword>
<evidence type="ECO:0000313" key="3">
    <source>
        <dbReference type="EMBL" id="GGF60911.1"/>
    </source>
</evidence>
<sequence>MHDDKRPGQRDVWITGIGLVSSLGEGLDAHWAALNGGSAPVTDAERFAPYLVHPLVKLNYDQQIPKKGDQRQMEAWQRIGTYAAGLALDSAGIAKTPEILGHTDMIVAAGGGERDFKVDAEILNDLMVSNDWGRSLNERLLSDLRPTLSLAQLSNLLAGNISIVHGVTGSSRTFMGEESAGVDATRVAYSRIAAGQSEIGLVGGAYNAEREDMLLLYALNDLCMTGSFRPVLGDEAAPGIPSGSMGAFLVLESPEHATARGAKPIAKLSGVWSERARRTEDGTVAATVSKLLATAGTASGTAVYSGATGARGATEAEGEALKAAGLPVRVLANRIGHGFEAQFPAMLGLAALSLSHGAAIAAAPTSALETAQVGPLERVVVTSVGHWRGEGAALVEKAG</sequence>
<dbReference type="Pfam" id="PF00109">
    <property type="entry name" value="ketoacyl-synt"/>
    <property type="match status" value="1"/>
</dbReference>
<accession>A0A917BY86</accession>
<keyword evidence="4" id="KW-1185">Reference proteome</keyword>
<dbReference type="PANTHER" id="PTHR11712:SF336">
    <property type="entry name" value="3-OXOACYL-[ACYL-CARRIER-PROTEIN] SYNTHASE, MITOCHONDRIAL"/>
    <property type="match status" value="1"/>
</dbReference>
<protein>
    <submittedName>
        <fullName evidence="3">Beta-ketoacyl-ACP synthase II</fullName>
    </submittedName>
</protein>